<dbReference type="EMBL" id="BMGT01000002">
    <property type="protein sequence ID" value="GGG75051.1"/>
    <property type="molecule type" value="Genomic_DNA"/>
</dbReference>
<organism evidence="1 2">
    <name type="scientific">Edaphobacter dinghuensis</name>
    <dbReference type="NCBI Taxonomy" id="1560005"/>
    <lineage>
        <taxon>Bacteria</taxon>
        <taxon>Pseudomonadati</taxon>
        <taxon>Acidobacteriota</taxon>
        <taxon>Terriglobia</taxon>
        <taxon>Terriglobales</taxon>
        <taxon>Acidobacteriaceae</taxon>
        <taxon>Edaphobacter</taxon>
    </lineage>
</organism>
<name>A0A917HDG4_9BACT</name>
<dbReference type="Proteomes" id="UP000647241">
    <property type="component" value="Unassembled WGS sequence"/>
</dbReference>
<evidence type="ECO:0000313" key="1">
    <source>
        <dbReference type="EMBL" id="GGG75051.1"/>
    </source>
</evidence>
<reference evidence="1" key="1">
    <citation type="journal article" date="2014" name="Int. J. Syst. Evol. Microbiol.">
        <title>Complete genome sequence of Corynebacterium casei LMG S-19264T (=DSM 44701T), isolated from a smear-ripened cheese.</title>
        <authorList>
            <consortium name="US DOE Joint Genome Institute (JGI-PGF)"/>
            <person name="Walter F."/>
            <person name="Albersmeier A."/>
            <person name="Kalinowski J."/>
            <person name="Ruckert C."/>
        </authorList>
    </citation>
    <scope>NUCLEOTIDE SEQUENCE</scope>
    <source>
        <strain evidence="1">CGMCC 1.12997</strain>
    </source>
</reference>
<gene>
    <name evidence="1" type="ORF">GCM10011585_17260</name>
</gene>
<keyword evidence="2" id="KW-1185">Reference proteome</keyword>
<reference evidence="1" key="2">
    <citation type="submission" date="2020-09" db="EMBL/GenBank/DDBJ databases">
        <authorList>
            <person name="Sun Q."/>
            <person name="Zhou Y."/>
        </authorList>
    </citation>
    <scope>NUCLEOTIDE SEQUENCE</scope>
    <source>
        <strain evidence="1">CGMCC 1.12997</strain>
    </source>
</reference>
<evidence type="ECO:0000313" key="2">
    <source>
        <dbReference type="Proteomes" id="UP000647241"/>
    </source>
</evidence>
<proteinExistence type="predicted"/>
<sequence>MLSYVLFRLLHGYLAKSFPSAIWPRQDSAKPSHGNRLATNPNRALQKSYMGYQKPIFDDEHMQRFRLPHQAITCRLVRIAYATGKAQLVRCQVTVRNANLYAIELHLFIISPLLSCVAIDEMESQDNVRLEYLTRFFPFRNLCTQDT</sequence>
<accession>A0A917HDG4</accession>
<protein>
    <submittedName>
        <fullName evidence="1">Uncharacterized protein</fullName>
    </submittedName>
</protein>
<dbReference type="AlphaFoldDB" id="A0A917HDG4"/>
<comment type="caution">
    <text evidence="1">The sequence shown here is derived from an EMBL/GenBank/DDBJ whole genome shotgun (WGS) entry which is preliminary data.</text>
</comment>